<dbReference type="PROSITE" id="PS50059">
    <property type="entry name" value="FKBP_PPIASE"/>
    <property type="match status" value="1"/>
</dbReference>
<gene>
    <name evidence="9" type="ORF">HMPREF9135_1139</name>
</gene>
<feature type="signal peptide" evidence="7">
    <location>
        <begin position="1"/>
        <end position="29"/>
    </location>
</feature>
<dbReference type="PATRIC" id="fig|1115809.3.peg.1516"/>
<dbReference type="Gene3D" id="3.10.50.40">
    <property type="match status" value="1"/>
</dbReference>
<feature type="domain" description="PPIase FKBP-type" evidence="8">
    <location>
        <begin position="216"/>
        <end position="301"/>
    </location>
</feature>
<keyword evidence="10" id="KW-1185">Reference proteome</keyword>
<name>U2QJU5_9BACT</name>
<dbReference type="Proteomes" id="UP000016648">
    <property type="component" value="Unassembled WGS sequence"/>
</dbReference>
<evidence type="ECO:0000313" key="10">
    <source>
        <dbReference type="Proteomes" id="UP000016648"/>
    </source>
</evidence>
<protein>
    <recommendedName>
        <fullName evidence="6">Peptidyl-prolyl cis-trans isomerase</fullName>
        <ecNumber evidence="6">5.2.1.8</ecNumber>
    </recommendedName>
</protein>
<dbReference type="EMBL" id="AWEY01000029">
    <property type="protein sequence ID" value="ERK39087.1"/>
    <property type="molecule type" value="Genomic_DNA"/>
</dbReference>
<dbReference type="GO" id="GO:0006457">
    <property type="term" value="P:protein folding"/>
    <property type="evidence" value="ECO:0007669"/>
    <property type="project" value="InterPro"/>
</dbReference>
<dbReference type="InterPro" id="IPR000774">
    <property type="entry name" value="PPIase_FKBP_N"/>
</dbReference>
<dbReference type="InterPro" id="IPR036944">
    <property type="entry name" value="PPIase_FKBP_N_sf"/>
</dbReference>
<dbReference type="PANTHER" id="PTHR43811:SF19">
    <property type="entry name" value="39 KDA FK506-BINDING NUCLEAR PROTEIN"/>
    <property type="match status" value="1"/>
</dbReference>
<comment type="catalytic activity">
    <reaction evidence="1 5 6">
        <text>[protein]-peptidylproline (omega=180) = [protein]-peptidylproline (omega=0)</text>
        <dbReference type="Rhea" id="RHEA:16237"/>
        <dbReference type="Rhea" id="RHEA-COMP:10747"/>
        <dbReference type="Rhea" id="RHEA-COMP:10748"/>
        <dbReference type="ChEBI" id="CHEBI:83833"/>
        <dbReference type="ChEBI" id="CHEBI:83834"/>
        <dbReference type="EC" id="5.2.1.8"/>
    </reaction>
</comment>
<comment type="similarity">
    <text evidence="2 6">Belongs to the FKBP-type PPIase family.</text>
</comment>
<accession>U2QJU5</accession>
<feature type="chain" id="PRO_5004634274" description="Peptidyl-prolyl cis-trans isomerase" evidence="7">
    <location>
        <begin position="30"/>
        <end position="301"/>
    </location>
</feature>
<sequence>MTHTLLYIYRQMKKLAIVAVMAIAAGAFTSCGNSTPKADLKNDVDSMSYAMGYSQTQGLKEYLVGRMQIDTTYMDEFIKGLNVGASAGDDKKKAAYYAGIQIGQQISNQMIKGINTEVFGGDSTKSISLKNFLAGFAAGTTGKGSVKMTMEEAMKIAQTKMTQIKAKSMEEQYGGNKTAGEKFLKENAKKAGVKTMKSGLQYKVVKVGNGSMPKDTSTVVVNYEGKTIDGKVFDSSYKNKQPATMRVNQVIPGFTEALMHMPAGSVWEVYIPQNLAYGEREAGPIKPYSTLIFKIELLEVK</sequence>
<evidence type="ECO:0000259" key="8">
    <source>
        <dbReference type="PROSITE" id="PS50059"/>
    </source>
</evidence>
<organism evidence="9 10">
    <name type="scientific">Segatella baroniae F0067</name>
    <dbReference type="NCBI Taxonomy" id="1115809"/>
    <lineage>
        <taxon>Bacteria</taxon>
        <taxon>Pseudomonadati</taxon>
        <taxon>Bacteroidota</taxon>
        <taxon>Bacteroidia</taxon>
        <taxon>Bacteroidales</taxon>
        <taxon>Prevotellaceae</taxon>
        <taxon>Segatella</taxon>
    </lineage>
</organism>
<evidence type="ECO:0000256" key="3">
    <source>
        <dbReference type="ARBA" id="ARBA00023110"/>
    </source>
</evidence>
<reference evidence="9 10" key="1">
    <citation type="submission" date="2013-08" db="EMBL/GenBank/DDBJ databases">
        <authorList>
            <person name="Durkin A.S."/>
            <person name="Haft D.R."/>
            <person name="McCorrison J."/>
            <person name="Torralba M."/>
            <person name="Gillis M."/>
            <person name="Haft D.H."/>
            <person name="Methe B."/>
            <person name="Sutton G."/>
            <person name="Nelson K.E."/>
        </authorList>
    </citation>
    <scope>NUCLEOTIDE SEQUENCE [LARGE SCALE GENOMIC DNA]</scope>
    <source>
        <strain evidence="9 10">F0067</strain>
    </source>
</reference>
<dbReference type="EC" id="5.2.1.8" evidence="6"/>
<evidence type="ECO:0000256" key="4">
    <source>
        <dbReference type="ARBA" id="ARBA00023235"/>
    </source>
</evidence>
<keyword evidence="4 5" id="KW-0413">Isomerase</keyword>
<evidence type="ECO:0000256" key="6">
    <source>
        <dbReference type="RuleBase" id="RU003915"/>
    </source>
</evidence>
<dbReference type="SUPFAM" id="SSF54534">
    <property type="entry name" value="FKBP-like"/>
    <property type="match status" value="1"/>
</dbReference>
<keyword evidence="7" id="KW-0732">Signal</keyword>
<evidence type="ECO:0000256" key="5">
    <source>
        <dbReference type="PROSITE-ProRule" id="PRU00277"/>
    </source>
</evidence>
<dbReference type="InterPro" id="IPR046357">
    <property type="entry name" value="PPIase_dom_sf"/>
</dbReference>
<dbReference type="Pfam" id="PF00254">
    <property type="entry name" value="FKBP_C"/>
    <property type="match status" value="1"/>
</dbReference>
<keyword evidence="3 5" id="KW-0697">Rotamase</keyword>
<evidence type="ECO:0000256" key="2">
    <source>
        <dbReference type="ARBA" id="ARBA00006577"/>
    </source>
</evidence>
<dbReference type="Gene3D" id="1.10.287.460">
    <property type="entry name" value="Peptidyl-prolyl cis-trans isomerase, FKBP-type, N-terminal domain"/>
    <property type="match status" value="1"/>
</dbReference>
<dbReference type="InterPro" id="IPR001179">
    <property type="entry name" value="PPIase_FKBP_dom"/>
</dbReference>
<dbReference type="PANTHER" id="PTHR43811">
    <property type="entry name" value="FKBP-TYPE PEPTIDYL-PROLYL CIS-TRANS ISOMERASE FKPA"/>
    <property type="match status" value="1"/>
</dbReference>
<evidence type="ECO:0000313" key="9">
    <source>
        <dbReference type="EMBL" id="ERK39087.1"/>
    </source>
</evidence>
<evidence type="ECO:0000256" key="1">
    <source>
        <dbReference type="ARBA" id="ARBA00000971"/>
    </source>
</evidence>
<proteinExistence type="inferred from homology"/>
<dbReference type="GO" id="GO:0003755">
    <property type="term" value="F:peptidyl-prolyl cis-trans isomerase activity"/>
    <property type="evidence" value="ECO:0007669"/>
    <property type="project" value="UniProtKB-UniRule"/>
</dbReference>
<dbReference type="AlphaFoldDB" id="U2QJU5"/>
<comment type="caution">
    <text evidence="9">The sequence shown here is derived from an EMBL/GenBank/DDBJ whole genome shotgun (WGS) entry which is preliminary data.</text>
</comment>
<dbReference type="Pfam" id="PF01346">
    <property type="entry name" value="FKBP_N"/>
    <property type="match status" value="1"/>
</dbReference>
<evidence type="ECO:0000256" key="7">
    <source>
        <dbReference type="SAM" id="SignalP"/>
    </source>
</evidence>